<dbReference type="Pfam" id="PF13639">
    <property type="entry name" value="zf-RING_2"/>
    <property type="match status" value="1"/>
</dbReference>
<dbReference type="GO" id="GO:0008270">
    <property type="term" value="F:zinc ion binding"/>
    <property type="evidence" value="ECO:0007669"/>
    <property type="project" value="UniProtKB-KW"/>
</dbReference>
<keyword evidence="10" id="KW-0677">Repeat</keyword>
<evidence type="ECO:0000256" key="9">
    <source>
        <dbReference type="ARBA" id="ARBA00022723"/>
    </source>
</evidence>
<evidence type="ECO:0000256" key="1">
    <source>
        <dbReference type="ARBA" id="ARBA00000900"/>
    </source>
</evidence>
<organism evidence="19 20">
    <name type="scientific">Ceutorhynchus assimilis</name>
    <name type="common">cabbage seed weevil</name>
    <dbReference type="NCBI Taxonomy" id="467358"/>
    <lineage>
        <taxon>Eukaryota</taxon>
        <taxon>Metazoa</taxon>
        <taxon>Ecdysozoa</taxon>
        <taxon>Arthropoda</taxon>
        <taxon>Hexapoda</taxon>
        <taxon>Insecta</taxon>
        <taxon>Pterygota</taxon>
        <taxon>Neoptera</taxon>
        <taxon>Endopterygota</taxon>
        <taxon>Coleoptera</taxon>
        <taxon>Polyphaga</taxon>
        <taxon>Cucujiformia</taxon>
        <taxon>Curculionidae</taxon>
        <taxon>Ceutorhynchinae</taxon>
        <taxon>Ceutorhynchus</taxon>
    </lineage>
</organism>
<dbReference type="InterPro" id="IPR039795">
    <property type="entry name" value="LTN1/Rkr1"/>
</dbReference>
<gene>
    <name evidence="19" type="ORF">CEUTPL_LOCUS5756</name>
</gene>
<dbReference type="InterPro" id="IPR054476">
    <property type="entry name" value="Ltn1_N"/>
</dbReference>
<comment type="function">
    <text evidence="16">E3 ubiquitin-protein ligase. Component of the ribosome quality control complex (RQC), a ribosome-associated complex that mediates ubiquitination and extraction of incompletely synthesized nascent chains for proteasomal degradation.</text>
</comment>
<dbReference type="InterPro" id="IPR013083">
    <property type="entry name" value="Znf_RING/FYVE/PHD"/>
</dbReference>
<evidence type="ECO:0000256" key="8">
    <source>
        <dbReference type="ARBA" id="ARBA00022679"/>
    </source>
</evidence>
<dbReference type="InterPro" id="IPR039804">
    <property type="entry name" value="RING-CH-C4HC3_LTN1"/>
</dbReference>
<reference evidence="19" key="1">
    <citation type="submission" date="2022-01" db="EMBL/GenBank/DDBJ databases">
        <authorList>
            <person name="King R."/>
        </authorList>
    </citation>
    <scope>NUCLEOTIDE SEQUENCE</scope>
</reference>
<comment type="similarity">
    <text evidence="4 16">Belongs to the LTN1 family.</text>
</comment>
<comment type="catalytic activity">
    <reaction evidence="1 16">
        <text>S-ubiquitinyl-[E2 ubiquitin-conjugating enzyme]-L-cysteine + [acceptor protein]-L-lysine = [E2 ubiquitin-conjugating enzyme]-L-cysteine + N(6)-ubiquitinyl-[acceptor protein]-L-lysine.</text>
        <dbReference type="EC" id="2.3.2.27"/>
    </reaction>
</comment>
<evidence type="ECO:0000256" key="11">
    <source>
        <dbReference type="ARBA" id="ARBA00022771"/>
    </source>
</evidence>
<dbReference type="InterPro" id="IPR001841">
    <property type="entry name" value="Znf_RING"/>
</dbReference>
<name>A0A9N9MQN7_9CUCU</name>
<evidence type="ECO:0000256" key="13">
    <source>
        <dbReference type="ARBA" id="ARBA00022833"/>
    </source>
</evidence>
<dbReference type="InterPro" id="IPR054478">
    <property type="entry name" value="LTN1_UBC"/>
</dbReference>
<evidence type="ECO:0000256" key="6">
    <source>
        <dbReference type="ARBA" id="ARBA00017157"/>
    </source>
</evidence>
<evidence type="ECO:0000256" key="14">
    <source>
        <dbReference type="ARBA" id="ARBA00032366"/>
    </source>
</evidence>
<dbReference type="SMART" id="SM00744">
    <property type="entry name" value="RINGv"/>
    <property type="match status" value="1"/>
</dbReference>
<evidence type="ECO:0000256" key="15">
    <source>
        <dbReference type="PROSITE-ProRule" id="PRU00175"/>
    </source>
</evidence>
<dbReference type="PANTHER" id="PTHR12389">
    <property type="entry name" value="ZINC FINGER PROTEIN 294"/>
    <property type="match status" value="1"/>
</dbReference>
<evidence type="ECO:0000256" key="5">
    <source>
        <dbReference type="ARBA" id="ARBA00012483"/>
    </source>
</evidence>
<feature type="compositionally biased region" description="Polar residues" evidence="17">
    <location>
        <begin position="8"/>
        <end position="22"/>
    </location>
</feature>
<sequence>MGGKQNRTRNNVRPSNSGRSAAMLNSTLPQFTGFSGSNESTKLPSFSFNRADEFESSLDDNFQLVLKKVSKKDSTTKLKGLQEFADILEKADPPIIKTLLPIWPRYYSILAIHPDNRIREAAQNAHRVIVLKAKRDIAPYLKQLMAPWYTSQYDNYPAAAAAAIKAFKDTFSPEKLKEAILFCQQEILNYIHDNLVNQSAENMLSSSQLSSEEAEARYERVVISCLQGYAMYLKEANNEKINESLDLNNQIITNKKFWKFASSKVALVKSSWFQVISVILQKADYLLSKKETQTLLLTILNNLNDEEPTVLPHIWECLLLATSTEERWKCINIEQQFTPTIMSILKQAGNDNAALIYPNFLPLISNVPLLDEKKKQFYASFFENMSVGLKLKSVAGNAQSTNIIAKAYIECLQFLIRKNLDDVIFCKNLIKQLCKVLEWCMTKDAVSYSTIFYQTTSFVEYLQKNSNLKDIQVLVEFFTNLLQDSFYLSINKASNSIGAIAERQVEFLLLLKQKQEKPDEFYFNKVQNVAMKLMEVYLNYTEEKSSNELLPQVYILTEEFDSKLVFEILFKQLKTENYMEIYTKGLKNWLLSEQIYCSSVINLVFALLGNLEANDKEAVLNNLLEINQPNCITWSLLRAVSAPYKNDTVIQKWLKSDTISNLIISIAGKYINGEANEEMINVFKTSLESLISKDILNRIVEALSENLQQENLKIDSSLDLASDICEVIYTSTYKLTYGSKLLLTIFKLSCNLANEDLNVIWQKSLGTLLKCLEDKEREDLLEELFEIIEDVFSRMLIKGNVQLIDEILTELLETVYGNQENLTTWVVGYLSKKSERISGEIDVLGLCKVAKYVKEGLDIFHDELIIQKPFNAESLLSYYVNYFLKIQVLSTTLRDGNKIIDLVIDPVDNLVELFYSYLIADMFLENFGNVKYYRELHSFHTMYRQQINGIMKSINQNTVEEIDNQLTENLNLGWFWYQARTLFQQTLCELQDVSNLSCNPDNKDASSASTGITYYCNGKVKKTFVGDDDYMEEIFVTLFEEVDNVRKDNLAQFLYENSDISWECANKIIRSIRKCTMLMEKLKLTQRYWDFIVLSLVSWASNCFKARRQIHQYQYQAMLVSVSELYISVCKRIEKLKIEQPNSNFISEWEDILLEGIHADIARIWYFLADHFSKPSEDSIINLPILQSFVKVSDYLRHDLIFKGQENLPKWTKFFQHTLHTLLTNSQEILQLWGYSMLLTLLPGLVKLDEESVKTTTPHRNGLIFEQFKVKIDKIQDIVNSVLIDFRIGENSCTVEPSYDSYTYTLAYLLVWDVMLGLCQKASPELRFQYSDWLKDGSILNQFFTNIFKLMPIETLLHEIGDSKIHTDTFTTKPIDSTGSSRFYGSHMIENLACYLFKSAVEHFPALVRQWWTVLDIKTSQIVEKVTSLYVSPYICDAELDNVVQNQNAFKNLKVKVMPNVREIKAVYTVDEAQMELTITLPSNYPLGNPIIFCDRQISGANQKQWLLQIKKCVLHQNGKIWDGLSLWNSNLDRKFDGIEECYICYAVLHSGANQLPKLTCRTCKKKFHSVCLYKWFSTSNKSSCPICRNLF</sequence>
<proteinExistence type="inferred from homology"/>
<evidence type="ECO:0000256" key="4">
    <source>
        <dbReference type="ARBA" id="ARBA00007997"/>
    </source>
</evidence>
<accession>A0A9N9MQN7</accession>
<dbReference type="GO" id="GO:0005829">
    <property type="term" value="C:cytosol"/>
    <property type="evidence" value="ECO:0007669"/>
    <property type="project" value="UniProtKB-SubCell"/>
</dbReference>
<dbReference type="SUPFAM" id="SSF57850">
    <property type="entry name" value="RING/U-box"/>
    <property type="match status" value="1"/>
</dbReference>
<dbReference type="InterPro" id="IPR016024">
    <property type="entry name" value="ARM-type_fold"/>
</dbReference>
<keyword evidence="13 16" id="KW-0862">Zinc</keyword>
<dbReference type="GO" id="GO:0043023">
    <property type="term" value="F:ribosomal large subunit binding"/>
    <property type="evidence" value="ECO:0007669"/>
    <property type="project" value="TreeGrafter"/>
</dbReference>
<dbReference type="CDD" id="cd16491">
    <property type="entry name" value="RING-CH-C4HC3_LTN1"/>
    <property type="match status" value="1"/>
</dbReference>
<keyword evidence="8 16" id="KW-0808">Transferase</keyword>
<dbReference type="Proteomes" id="UP001152799">
    <property type="component" value="Chromosome 2"/>
</dbReference>
<evidence type="ECO:0000256" key="12">
    <source>
        <dbReference type="ARBA" id="ARBA00022786"/>
    </source>
</evidence>
<dbReference type="Pfam" id="PF22958">
    <property type="entry name" value="Ltn1_1st"/>
    <property type="match status" value="1"/>
</dbReference>
<comment type="pathway">
    <text evidence="3 16">Protein modification; protein ubiquitination.</text>
</comment>
<dbReference type="GO" id="GO:1990116">
    <property type="term" value="P:ribosome-associated ubiquitin-dependent protein catabolic process"/>
    <property type="evidence" value="ECO:0007669"/>
    <property type="project" value="UniProtKB-UniRule"/>
</dbReference>
<comment type="subcellular location">
    <subcellularLocation>
        <location evidence="2">Cytoplasm</location>
        <location evidence="2">Cytosol</location>
    </subcellularLocation>
</comment>
<evidence type="ECO:0000256" key="10">
    <source>
        <dbReference type="ARBA" id="ARBA00022737"/>
    </source>
</evidence>
<feature type="region of interest" description="Disordered" evidence="17">
    <location>
        <begin position="1"/>
        <end position="22"/>
    </location>
</feature>
<dbReference type="PANTHER" id="PTHR12389:SF0">
    <property type="entry name" value="E3 UBIQUITIN-PROTEIN LIGASE LISTERIN"/>
    <property type="match status" value="1"/>
</dbReference>
<dbReference type="GO" id="GO:1990112">
    <property type="term" value="C:RQC complex"/>
    <property type="evidence" value="ECO:0007669"/>
    <property type="project" value="UniProtKB-UniRule"/>
</dbReference>
<evidence type="ECO:0000256" key="7">
    <source>
        <dbReference type="ARBA" id="ARBA00022490"/>
    </source>
</evidence>
<dbReference type="Gene3D" id="3.30.40.10">
    <property type="entry name" value="Zinc/RING finger domain, C3HC4 (zinc finger)"/>
    <property type="match status" value="1"/>
</dbReference>
<dbReference type="EC" id="2.3.2.27" evidence="5 16"/>
<dbReference type="GO" id="GO:0072344">
    <property type="term" value="P:rescue of stalled ribosome"/>
    <property type="evidence" value="ECO:0007669"/>
    <property type="project" value="UniProtKB-UniRule"/>
</dbReference>
<dbReference type="GO" id="GO:0061630">
    <property type="term" value="F:ubiquitin protein ligase activity"/>
    <property type="evidence" value="ECO:0007669"/>
    <property type="project" value="UniProtKB-UniRule"/>
</dbReference>
<dbReference type="EMBL" id="OU892278">
    <property type="protein sequence ID" value="CAG9765141.1"/>
    <property type="molecule type" value="Genomic_DNA"/>
</dbReference>
<feature type="domain" description="RING-type" evidence="18">
    <location>
        <begin position="1542"/>
        <end position="1589"/>
    </location>
</feature>
<comment type="subunit">
    <text evidence="16">Component of the ribosome quality control complex (RQC).</text>
</comment>
<keyword evidence="9 16" id="KW-0479">Metal-binding</keyword>
<evidence type="ECO:0000313" key="19">
    <source>
        <dbReference type="EMBL" id="CAG9765141.1"/>
    </source>
</evidence>
<evidence type="ECO:0000256" key="17">
    <source>
        <dbReference type="SAM" id="MobiDB-lite"/>
    </source>
</evidence>
<dbReference type="SUPFAM" id="SSF48371">
    <property type="entry name" value="ARM repeat"/>
    <property type="match status" value="1"/>
</dbReference>
<evidence type="ECO:0000313" key="20">
    <source>
        <dbReference type="Proteomes" id="UP001152799"/>
    </source>
</evidence>
<dbReference type="FunFam" id="3.30.40.10:FF:000038">
    <property type="entry name" value="E3 ubiquitin-protein ligase listerin"/>
    <property type="match status" value="1"/>
</dbReference>
<dbReference type="Pfam" id="PF23009">
    <property type="entry name" value="UBC_like"/>
    <property type="match status" value="1"/>
</dbReference>
<keyword evidence="20" id="KW-1185">Reference proteome</keyword>
<dbReference type="Pfam" id="PF22999">
    <property type="entry name" value="LTN1_E3_ligase_6th"/>
    <property type="match status" value="1"/>
</dbReference>
<dbReference type="Gene3D" id="1.25.10.10">
    <property type="entry name" value="Leucine-rich Repeat Variant"/>
    <property type="match status" value="1"/>
</dbReference>
<keyword evidence="12 16" id="KW-0833">Ubl conjugation pathway</keyword>
<dbReference type="InterPro" id="IPR054477">
    <property type="entry name" value="LTN1_E3_ligase_6th"/>
</dbReference>
<evidence type="ECO:0000256" key="3">
    <source>
        <dbReference type="ARBA" id="ARBA00004906"/>
    </source>
</evidence>
<dbReference type="InterPro" id="IPR011989">
    <property type="entry name" value="ARM-like"/>
</dbReference>
<evidence type="ECO:0000259" key="18">
    <source>
        <dbReference type="PROSITE" id="PS50089"/>
    </source>
</evidence>
<dbReference type="InterPro" id="IPR011016">
    <property type="entry name" value="Znf_RING-CH"/>
</dbReference>
<keyword evidence="11 15" id="KW-0863">Zinc-finger</keyword>
<keyword evidence="7" id="KW-0963">Cytoplasm</keyword>
<dbReference type="OrthoDB" id="6108at2759"/>
<evidence type="ECO:0000256" key="16">
    <source>
        <dbReference type="RuleBase" id="RU367090"/>
    </source>
</evidence>
<protein>
    <recommendedName>
        <fullName evidence="6 16">E3 ubiquitin-protein ligase listerin</fullName>
        <ecNumber evidence="5 16">2.3.2.27</ecNumber>
    </recommendedName>
    <alternativeName>
        <fullName evidence="14 16">RING-type E3 ubiquitin transferase listerin</fullName>
    </alternativeName>
</protein>
<evidence type="ECO:0000256" key="2">
    <source>
        <dbReference type="ARBA" id="ARBA00004514"/>
    </source>
</evidence>
<dbReference type="PROSITE" id="PS50089">
    <property type="entry name" value="ZF_RING_2"/>
    <property type="match status" value="1"/>
</dbReference>